<dbReference type="InterPro" id="IPR007949">
    <property type="entry name" value="SDA1_MD"/>
</dbReference>
<evidence type="ECO:0000256" key="8">
    <source>
        <dbReference type="SAM" id="MobiDB-lite"/>
    </source>
</evidence>
<dbReference type="Proteomes" id="UP000027586">
    <property type="component" value="Unassembled WGS sequence"/>
</dbReference>
<keyword evidence="7" id="KW-0175">Coiled coil</keyword>
<dbReference type="OrthoDB" id="2196187at2759"/>
<feature type="region of interest" description="Disordered" evidence="8">
    <location>
        <begin position="496"/>
        <end position="602"/>
    </location>
</feature>
<dbReference type="InterPro" id="IPR012977">
    <property type="entry name" value="SDA1_N"/>
</dbReference>
<evidence type="ECO:0000259" key="9">
    <source>
        <dbReference type="Pfam" id="PF05285"/>
    </source>
</evidence>
<reference evidence="12" key="1">
    <citation type="submission" date="2013-08" db="EMBL/GenBank/DDBJ databases">
        <title>Gene expansion shapes genome architecture in the human pathogen Lichtheimia corymbifera: an evolutionary genomics analysis in the ancient terrestrial Mucorales (Mucoromycotina).</title>
        <authorList>
            <person name="Schwartze V.U."/>
            <person name="Winter S."/>
            <person name="Shelest E."/>
            <person name="Marcet-Houben M."/>
            <person name="Horn F."/>
            <person name="Wehner S."/>
            <person name="Hoffmann K."/>
            <person name="Riege K."/>
            <person name="Sammeth M."/>
            <person name="Nowrousian M."/>
            <person name="Valiante V."/>
            <person name="Linde J."/>
            <person name="Jacobsen I.D."/>
            <person name="Marz M."/>
            <person name="Brakhage A.A."/>
            <person name="Gabaldon T."/>
            <person name="Bocker S."/>
            <person name="Voigt K."/>
        </authorList>
    </citation>
    <scope>NUCLEOTIDE SEQUENCE [LARGE SCALE GENOMIC DNA]</scope>
    <source>
        <strain evidence="12">FSU 9682</strain>
    </source>
</reference>
<keyword evidence="4 6" id="KW-0653">Protein transport</keyword>
<feature type="compositionally biased region" description="Basic residues" evidence="8">
    <location>
        <begin position="560"/>
        <end position="570"/>
    </location>
</feature>
<evidence type="ECO:0000256" key="2">
    <source>
        <dbReference type="ARBA" id="ARBA00022448"/>
    </source>
</evidence>
<comment type="function">
    <text evidence="6">Required for 60S pre-ribosomal subunits export to the cytoplasm.</text>
</comment>
<dbReference type="PANTHER" id="PTHR12730">
    <property type="entry name" value="HSDA/SDA1-RELATED"/>
    <property type="match status" value="1"/>
</dbReference>
<dbReference type="PANTHER" id="PTHR12730:SF0">
    <property type="entry name" value="PROTEIN SDA1 HOMOLOG"/>
    <property type="match status" value="1"/>
</dbReference>
<evidence type="ECO:0000256" key="6">
    <source>
        <dbReference type="RuleBase" id="RU365057"/>
    </source>
</evidence>
<accession>A0A068S1K7</accession>
<dbReference type="GO" id="GO:0000055">
    <property type="term" value="P:ribosomal large subunit export from nucleus"/>
    <property type="evidence" value="ECO:0007669"/>
    <property type="project" value="UniProtKB-UniRule"/>
</dbReference>
<keyword evidence="2 6" id="KW-0813">Transport</keyword>
<dbReference type="Pfam" id="PF21638">
    <property type="entry name" value="SDA1_C"/>
    <property type="match status" value="1"/>
</dbReference>
<evidence type="ECO:0000256" key="1">
    <source>
        <dbReference type="ARBA" id="ARBA00005783"/>
    </source>
</evidence>
<dbReference type="InterPro" id="IPR027312">
    <property type="entry name" value="Sda1"/>
</dbReference>
<feature type="compositionally biased region" description="Basic and acidic residues" evidence="8">
    <location>
        <begin position="542"/>
        <end position="559"/>
    </location>
</feature>
<proteinExistence type="inferred from homology"/>
<dbReference type="InterPro" id="IPR016024">
    <property type="entry name" value="ARM-type_fold"/>
</dbReference>
<feature type="region of interest" description="Disordered" evidence="8">
    <location>
        <begin position="668"/>
        <end position="696"/>
    </location>
</feature>
<comment type="similarity">
    <text evidence="1 6">Belongs to the SDA1 family.</text>
</comment>
<sequence length="738" mass="84334">MGKRNRAALLPTQLPQLQNLIKRDAKSYEQEFLQQYRHYQSTLSIFCLKPDEEAKELSELVTFISQVSVCYPKETAEFPQQLVDLLQQHCVVLHPDVRKSFVQALILLRNRGVIDNTRLLPLFFTLFKCRDKPLREMLYNHIVNDIKNANLKAKNNKLNKTLQSYMFTILESVKTGNSDENAVSAKKGVDVCIELYHKNVWNDAKTVNVIAEACFSPVNKIAVTAIRFFLNTNEDEEEDESEEEMPDIRKMEQANIHSKKTRAKSRRLEAAKKKVQRKNKSKKKAESFNFAALHLLNDPQGFAEKLYSKLQSKQDRWEIRLLRMNLISRVIGIHQLSLLGFYTYLIKYLQPTQRDVTMVLVSSAQASHSLVPPDALEPVLRAIANNFVTDRASNEVMAVGINGIREICVRQPLAMNETLLQDLTQYKNHRDKGIMMAARSLITLYREVNPEMLLRKDRGRSATMRLKDGTAKELTFGAQDAGLADGLQGVELLDKEEGDDDEGWDGWEVDSDDSDSDEEGWINVSSDEEDINIAMSDEEGDDDKKKDKKEEANKEENGPRKRRIGKRQLRKLQDAEELSEEQQKKLAEEAAARRAEEEKKQAAIMEVASTRILTPADFARLNDMREKKEIEAAAGMKRSATDDGRVDESIILGPRKKTKADYEARMASIQEGREGREKFGSKKGNKDRGSTTNREKARNKNFMMIAHKHAVVSKSKRSLVDKQKAMRAAINKQKKMKR</sequence>
<feature type="coiled-coil region" evidence="7">
    <location>
        <begin position="258"/>
        <end position="285"/>
    </location>
</feature>
<evidence type="ECO:0000313" key="13">
    <source>
        <dbReference type="Proteomes" id="UP000027586"/>
    </source>
</evidence>
<dbReference type="GO" id="GO:0007089">
    <property type="term" value="P:traversing start control point of mitotic cell cycle"/>
    <property type="evidence" value="ECO:0007669"/>
    <property type="project" value="EnsemblFungi"/>
</dbReference>
<name>A0A068S1K7_9FUNG</name>
<keyword evidence="5 6" id="KW-0539">Nucleus</keyword>
<dbReference type="Pfam" id="PF05285">
    <property type="entry name" value="SDA1_dom"/>
    <property type="match status" value="1"/>
</dbReference>
<keyword evidence="13" id="KW-1185">Reference proteome</keyword>
<dbReference type="GO" id="GO:0042273">
    <property type="term" value="P:ribosomal large subunit biogenesis"/>
    <property type="evidence" value="ECO:0007669"/>
    <property type="project" value="UniProtKB-UniRule"/>
</dbReference>
<evidence type="ECO:0000259" key="10">
    <source>
        <dbReference type="Pfam" id="PF08158"/>
    </source>
</evidence>
<protein>
    <recommendedName>
        <fullName evidence="6">Protein SDA1</fullName>
    </recommendedName>
</protein>
<dbReference type="EMBL" id="CBTN010000035">
    <property type="protein sequence ID" value="CDH56144.1"/>
    <property type="molecule type" value="Genomic_DNA"/>
</dbReference>
<evidence type="ECO:0000256" key="3">
    <source>
        <dbReference type="ARBA" id="ARBA00022517"/>
    </source>
</evidence>
<dbReference type="STRING" id="1263082.A0A068S1K7"/>
<evidence type="ECO:0000256" key="5">
    <source>
        <dbReference type="ARBA" id="ARBA00023242"/>
    </source>
</evidence>
<feature type="domain" description="SDA1 middle" evidence="9">
    <location>
        <begin position="521"/>
        <end position="672"/>
    </location>
</feature>
<dbReference type="Pfam" id="PF08158">
    <property type="entry name" value="SDA1_HEAT"/>
    <property type="match status" value="1"/>
</dbReference>
<feature type="domain" description="SDA1 N-terminal" evidence="10">
    <location>
        <begin position="63"/>
        <end position="430"/>
    </location>
</feature>
<organism evidence="12 13">
    <name type="scientific">Lichtheimia corymbifera JMRC:FSU:9682</name>
    <dbReference type="NCBI Taxonomy" id="1263082"/>
    <lineage>
        <taxon>Eukaryota</taxon>
        <taxon>Fungi</taxon>
        <taxon>Fungi incertae sedis</taxon>
        <taxon>Mucoromycota</taxon>
        <taxon>Mucoromycotina</taxon>
        <taxon>Mucoromycetes</taxon>
        <taxon>Mucorales</taxon>
        <taxon>Lichtheimiaceae</taxon>
        <taxon>Lichtheimia</taxon>
    </lineage>
</organism>
<dbReference type="VEuPathDB" id="FungiDB:LCOR_07226.1"/>
<evidence type="ECO:0000313" key="12">
    <source>
        <dbReference type="EMBL" id="CDH56144.1"/>
    </source>
</evidence>
<evidence type="ECO:0000256" key="7">
    <source>
        <dbReference type="SAM" id="Coils"/>
    </source>
</evidence>
<keyword evidence="3 6" id="KW-0690">Ribosome biogenesis</keyword>
<feature type="compositionally biased region" description="Basic and acidic residues" evidence="8">
    <location>
        <begin position="581"/>
        <end position="601"/>
    </location>
</feature>
<feature type="domain" description="SDA1 C-terminal" evidence="11">
    <location>
        <begin position="689"/>
        <end position="736"/>
    </location>
</feature>
<feature type="compositionally biased region" description="Acidic residues" evidence="8">
    <location>
        <begin position="496"/>
        <end position="541"/>
    </location>
</feature>
<dbReference type="SUPFAM" id="SSF48371">
    <property type="entry name" value="ARM repeat"/>
    <property type="match status" value="1"/>
</dbReference>
<dbReference type="AlphaFoldDB" id="A0A068S1K7"/>
<dbReference type="GO" id="GO:0005730">
    <property type="term" value="C:nucleolus"/>
    <property type="evidence" value="ECO:0007669"/>
    <property type="project" value="UniProtKB-SubCell"/>
</dbReference>
<dbReference type="InterPro" id="IPR048292">
    <property type="entry name" value="SDA1_C"/>
</dbReference>
<feature type="compositionally biased region" description="Basic and acidic residues" evidence="8">
    <location>
        <begin position="671"/>
        <end position="696"/>
    </location>
</feature>
<gene>
    <name evidence="12" type="ORF">LCOR_07226.1</name>
</gene>
<evidence type="ECO:0000256" key="4">
    <source>
        <dbReference type="ARBA" id="ARBA00022927"/>
    </source>
</evidence>
<comment type="subcellular location">
    <subcellularLocation>
        <location evidence="6">Nucleus</location>
        <location evidence="6">Nucleolus</location>
    </subcellularLocation>
</comment>
<evidence type="ECO:0000259" key="11">
    <source>
        <dbReference type="Pfam" id="PF21638"/>
    </source>
</evidence>
<dbReference type="GO" id="GO:0015031">
    <property type="term" value="P:protein transport"/>
    <property type="evidence" value="ECO:0007669"/>
    <property type="project" value="UniProtKB-KW"/>
</dbReference>
<comment type="caution">
    <text evidence="12">The sequence shown here is derived from an EMBL/GenBank/DDBJ whole genome shotgun (WGS) entry which is preliminary data.</text>
</comment>